<dbReference type="PANTHER" id="PTHR36943">
    <property type="entry name" value="CCHC-TYPE DOMAIN-CONTAINING PROTEIN"/>
    <property type="match status" value="1"/>
</dbReference>
<dbReference type="EMBL" id="UZAL01028317">
    <property type="protein sequence ID" value="VDP40266.1"/>
    <property type="molecule type" value="Genomic_DNA"/>
</dbReference>
<dbReference type="Pfam" id="PF13650">
    <property type="entry name" value="Asp_protease_2"/>
    <property type="match status" value="1"/>
</dbReference>
<dbReference type="Proteomes" id="UP000269396">
    <property type="component" value="Unassembled WGS sequence"/>
</dbReference>
<sequence>MSKEIPHNSNVVLATKGVKFPSKGKNITIFFNGKPVKVQVDTGSDITLISRETWIKVGRSQFQPTNYNARSATGTNIILLGEMQLPLTLGDKTNMANAMYLRSVTLTYWALT</sequence>
<keyword evidence="2" id="KW-1185">Reference proteome</keyword>
<accession>A0A183NZN8</accession>
<dbReference type="SUPFAM" id="SSF50630">
    <property type="entry name" value="Acid proteases"/>
    <property type="match status" value="1"/>
</dbReference>
<evidence type="ECO:0000313" key="1">
    <source>
        <dbReference type="EMBL" id="VDP40266.1"/>
    </source>
</evidence>
<evidence type="ECO:0000313" key="2">
    <source>
        <dbReference type="Proteomes" id="UP000269396"/>
    </source>
</evidence>
<proteinExistence type="predicted"/>
<dbReference type="InterPro" id="IPR021109">
    <property type="entry name" value="Peptidase_aspartic_dom_sf"/>
</dbReference>
<dbReference type="PANTHER" id="PTHR36943:SF1">
    <property type="entry name" value="CCHC-TYPE DOMAIN-CONTAINING PROTEIN"/>
    <property type="match status" value="1"/>
</dbReference>
<dbReference type="AlphaFoldDB" id="A0A183NZN8"/>
<dbReference type="Gene3D" id="2.40.70.10">
    <property type="entry name" value="Acid Proteases"/>
    <property type="match status" value="1"/>
</dbReference>
<organism evidence="1 2">
    <name type="scientific">Schistosoma mattheei</name>
    <dbReference type="NCBI Taxonomy" id="31246"/>
    <lineage>
        <taxon>Eukaryota</taxon>
        <taxon>Metazoa</taxon>
        <taxon>Spiralia</taxon>
        <taxon>Lophotrochozoa</taxon>
        <taxon>Platyhelminthes</taxon>
        <taxon>Trematoda</taxon>
        <taxon>Digenea</taxon>
        <taxon>Strigeidida</taxon>
        <taxon>Schistosomatoidea</taxon>
        <taxon>Schistosomatidae</taxon>
        <taxon>Schistosoma</taxon>
    </lineage>
</organism>
<name>A0A183NZN8_9TREM</name>
<protein>
    <submittedName>
        <fullName evidence="1">Uncharacterized protein</fullName>
    </submittedName>
</protein>
<gene>
    <name evidence="1" type="ORF">SMTD_LOCUS7574</name>
</gene>
<reference evidence="1 2" key="1">
    <citation type="submission" date="2018-11" db="EMBL/GenBank/DDBJ databases">
        <authorList>
            <consortium name="Pathogen Informatics"/>
        </authorList>
    </citation>
    <scope>NUCLEOTIDE SEQUENCE [LARGE SCALE GENOMIC DNA]</scope>
    <source>
        <strain>Denwood</strain>
        <strain evidence="2">Zambia</strain>
    </source>
</reference>